<proteinExistence type="predicted"/>
<dbReference type="EMBL" id="FTPL01000002">
    <property type="protein sequence ID" value="SIT81894.1"/>
    <property type="molecule type" value="Genomic_DNA"/>
</dbReference>
<gene>
    <name evidence="1" type="ORF">SAMN05428946_1449</name>
</gene>
<name>A0A1U7PMB0_9BACI</name>
<accession>A0A1U7PMB0</accession>
<keyword evidence="2" id="KW-1185">Reference proteome</keyword>
<dbReference type="RefSeq" id="WP_159438428.1">
    <property type="nucleotide sequence ID" value="NZ_FTPL01000002.1"/>
</dbReference>
<dbReference type="Proteomes" id="UP000187550">
    <property type="component" value="Unassembled WGS sequence"/>
</dbReference>
<reference evidence="2" key="1">
    <citation type="submission" date="2017-01" db="EMBL/GenBank/DDBJ databases">
        <authorList>
            <person name="Varghese N."/>
            <person name="Submissions S."/>
        </authorList>
    </citation>
    <scope>NUCLEOTIDE SEQUENCE [LARGE SCALE GENOMIC DNA]</scope>
    <source>
        <strain evidence="2">MNA4</strain>
    </source>
</reference>
<dbReference type="AlphaFoldDB" id="A0A1U7PMB0"/>
<protein>
    <submittedName>
        <fullName evidence="1">Uncharacterized protein</fullName>
    </submittedName>
</protein>
<evidence type="ECO:0000313" key="2">
    <source>
        <dbReference type="Proteomes" id="UP000187550"/>
    </source>
</evidence>
<evidence type="ECO:0000313" key="1">
    <source>
        <dbReference type="EMBL" id="SIT81894.1"/>
    </source>
</evidence>
<sequence>MDRQGQIEMNDGKAVQEDLSLHGFFHAAANGQAPSGPAFRSNAKSLQADRLQASFKC</sequence>
<organism evidence="1 2">
    <name type="scientific">Edaphobacillus lindanitolerans</name>
    <dbReference type="NCBI Taxonomy" id="550447"/>
    <lineage>
        <taxon>Bacteria</taxon>
        <taxon>Bacillati</taxon>
        <taxon>Bacillota</taxon>
        <taxon>Bacilli</taxon>
        <taxon>Bacillales</taxon>
        <taxon>Bacillaceae</taxon>
        <taxon>Edaphobacillus</taxon>
    </lineage>
</organism>